<keyword evidence="3" id="KW-1185">Reference proteome</keyword>
<dbReference type="Proteomes" id="UP000796761">
    <property type="component" value="Unassembled WGS sequence"/>
</dbReference>
<gene>
    <name evidence="2" type="ORF">HGM15179_006403</name>
</gene>
<evidence type="ECO:0000313" key="3">
    <source>
        <dbReference type="Proteomes" id="UP000796761"/>
    </source>
</evidence>
<reference evidence="2" key="1">
    <citation type="submission" date="2019-04" db="EMBL/GenBank/DDBJ databases">
        <title>Genome assembly of Zosterops borbonicus 15179.</title>
        <authorList>
            <person name="Leroy T."/>
            <person name="Anselmetti Y."/>
            <person name="Tilak M.-K."/>
            <person name="Nabholz B."/>
        </authorList>
    </citation>
    <scope>NUCLEOTIDE SEQUENCE</scope>
    <source>
        <strain evidence="2">HGM_15179</strain>
        <tissue evidence="2">Muscle</tissue>
    </source>
</reference>
<accession>A0A8K1GN54</accession>
<organism evidence="2 3">
    <name type="scientific">Zosterops borbonicus</name>
    <dbReference type="NCBI Taxonomy" id="364589"/>
    <lineage>
        <taxon>Eukaryota</taxon>
        <taxon>Metazoa</taxon>
        <taxon>Chordata</taxon>
        <taxon>Craniata</taxon>
        <taxon>Vertebrata</taxon>
        <taxon>Euteleostomi</taxon>
        <taxon>Archelosauria</taxon>
        <taxon>Archosauria</taxon>
        <taxon>Dinosauria</taxon>
        <taxon>Saurischia</taxon>
        <taxon>Theropoda</taxon>
        <taxon>Coelurosauria</taxon>
        <taxon>Aves</taxon>
        <taxon>Neognathae</taxon>
        <taxon>Neoaves</taxon>
        <taxon>Telluraves</taxon>
        <taxon>Australaves</taxon>
        <taxon>Passeriformes</taxon>
        <taxon>Sylvioidea</taxon>
        <taxon>Zosteropidae</taxon>
        <taxon>Zosterops</taxon>
    </lineage>
</organism>
<proteinExistence type="predicted"/>
<name>A0A8K1GN54_9PASS</name>
<feature type="compositionally biased region" description="Polar residues" evidence="1">
    <location>
        <begin position="75"/>
        <end position="87"/>
    </location>
</feature>
<feature type="non-terminal residue" evidence="2">
    <location>
        <position position="1"/>
    </location>
</feature>
<evidence type="ECO:0000256" key="1">
    <source>
        <dbReference type="SAM" id="MobiDB-lite"/>
    </source>
</evidence>
<feature type="region of interest" description="Disordered" evidence="1">
    <location>
        <begin position="67"/>
        <end position="87"/>
    </location>
</feature>
<evidence type="ECO:0000313" key="2">
    <source>
        <dbReference type="EMBL" id="TRZ20679.1"/>
    </source>
</evidence>
<sequence>PAGASLRASQPCFLAEVFDSVSALKRTDCSADSRTPVTLVIAATDPGGCTCQEGGLRLVWPLRDCGSPQHKQELHSSVNHSHLPQKP</sequence>
<feature type="non-terminal residue" evidence="2">
    <location>
        <position position="87"/>
    </location>
</feature>
<dbReference type="AlphaFoldDB" id="A0A8K1GN54"/>
<protein>
    <submittedName>
        <fullName evidence="2">Uncharacterized protein</fullName>
    </submittedName>
</protein>
<dbReference type="EMBL" id="SWJQ01000142">
    <property type="protein sequence ID" value="TRZ20679.1"/>
    <property type="molecule type" value="Genomic_DNA"/>
</dbReference>
<comment type="caution">
    <text evidence="2">The sequence shown here is derived from an EMBL/GenBank/DDBJ whole genome shotgun (WGS) entry which is preliminary data.</text>
</comment>